<accession>A0A844GYS6</accession>
<name>A0A844GYS6_9RHOB</name>
<evidence type="ECO:0000313" key="2">
    <source>
        <dbReference type="Proteomes" id="UP000442533"/>
    </source>
</evidence>
<comment type="caution">
    <text evidence="1">The sequence shown here is derived from an EMBL/GenBank/DDBJ whole genome shotgun (WGS) entry which is preliminary data.</text>
</comment>
<gene>
    <name evidence="1" type="ORF">GL279_03530</name>
</gene>
<proteinExistence type="predicted"/>
<dbReference type="Proteomes" id="UP000442533">
    <property type="component" value="Unassembled WGS sequence"/>
</dbReference>
<dbReference type="OrthoDB" id="7760063at2"/>
<protein>
    <submittedName>
        <fullName evidence="1">Uncharacterized protein</fullName>
    </submittedName>
</protein>
<sequence>MGVTLYGDISPATFKGLAAAYFGNTPVKLCDAGGTPVVGATPAVAPAIQRQPSILPATAGIGDSVTLDLGAASGTPAPVASWDFTLDGASIKGRLDSGAMTMELAEAGSYALTVTWANSADAVEATPASLLVKKDETPTTPAIDYARVALAYVDAASSFSGSATDVTAITATGTGGYVFAKAGSGTAIQRSEAGFVFGDGAYVQTQVLSNQPTTDGLFVVVDVTLSSYGSNVGQLIDGTGINLKLRNSAGAIQALGPVSGQGALALGTVSYGNRILIGGQIDDVLDLLRGINTSGAVVSAPHSGLTDPLPTRFTTGRYVKGTLHRLVIIGRAEGQDWPVTLEQVFADFRRGE</sequence>
<dbReference type="RefSeq" id="WP_155063223.1">
    <property type="nucleotide sequence ID" value="NZ_WMIF01000003.1"/>
</dbReference>
<evidence type="ECO:0000313" key="1">
    <source>
        <dbReference type="EMBL" id="MTH33662.1"/>
    </source>
</evidence>
<organism evidence="1 2">
    <name type="scientific">Paracoccus limosus</name>
    <dbReference type="NCBI Taxonomy" id="913252"/>
    <lineage>
        <taxon>Bacteria</taxon>
        <taxon>Pseudomonadati</taxon>
        <taxon>Pseudomonadota</taxon>
        <taxon>Alphaproteobacteria</taxon>
        <taxon>Rhodobacterales</taxon>
        <taxon>Paracoccaceae</taxon>
        <taxon>Paracoccus</taxon>
    </lineage>
</organism>
<reference evidence="1 2" key="1">
    <citation type="submission" date="2019-11" db="EMBL/GenBank/DDBJ databases">
        <authorList>
            <person name="Dong K."/>
        </authorList>
    </citation>
    <scope>NUCLEOTIDE SEQUENCE [LARGE SCALE GENOMIC DNA]</scope>
    <source>
        <strain evidence="1 2">JCM 17370</strain>
    </source>
</reference>
<dbReference type="EMBL" id="WMIF01000003">
    <property type="protein sequence ID" value="MTH33662.1"/>
    <property type="molecule type" value="Genomic_DNA"/>
</dbReference>
<dbReference type="AlphaFoldDB" id="A0A844GYS6"/>
<keyword evidence="2" id="KW-1185">Reference proteome</keyword>